<dbReference type="AlphaFoldDB" id="A0A5C5UYJ4"/>
<comment type="caution">
    <text evidence="2">The sequence shown here is derived from an EMBL/GenBank/DDBJ whole genome shotgun (WGS) entry which is preliminary data.</text>
</comment>
<gene>
    <name evidence="2" type="ORF">Enr8_40980</name>
</gene>
<dbReference type="OrthoDB" id="9801392at2"/>
<dbReference type="Pfam" id="PF22016">
    <property type="entry name" value="DUF6933"/>
    <property type="match status" value="1"/>
</dbReference>
<dbReference type="EMBL" id="SJPF01000005">
    <property type="protein sequence ID" value="TWT30577.1"/>
    <property type="molecule type" value="Genomic_DNA"/>
</dbReference>
<protein>
    <recommendedName>
        <fullName evidence="1">DUF6933 domain-containing protein</fullName>
    </recommendedName>
</protein>
<organism evidence="2 3">
    <name type="scientific">Blastopirellula retiformator</name>
    <dbReference type="NCBI Taxonomy" id="2527970"/>
    <lineage>
        <taxon>Bacteria</taxon>
        <taxon>Pseudomonadati</taxon>
        <taxon>Planctomycetota</taxon>
        <taxon>Planctomycetia</taxon>
        <taxon>Pirellulales</taxon>
        <taxon>Pirellulaceae</taxon>
        <taxon>Blastopirellula</taxon>
    </lineage>
</organism>
<evidence type="ECO:0000313" key="3">
    <source>
        <dbReference type="Proteomes" id="UP000318878"/>
    </source>
</evidence>
<reference evidence="2 3" key="1">
    <citation type="submission" date="2019-02" db="EMBL/GenBank/DDBJ databases">
        <title>Deep-cultivation of Planctomycetes and their phenomic and genomic characterization uncovers novel biology.</title>
        <authorList>
            <person name="Wiegand S."/>
            <person name="Jogler M."/>
            <person name="Boedeker C."/>
            <person name="Pinto D."/>
            <person name="Vollmers J."/>
            <person name="Rivas-Marin E."/>
            <person name="Kohn T."/>
            <person name="Peeters S.H."/>
            <person name="Heuer A."/>
            <person name="Rast P."/>
            <person name="Oberbeckmann S."/>
            <person name="Bunk B."/>
            <person name="Jeske O."/>
            <person name="Meyerdierks A."/>
            <person name="Storesund J.E."/>
            <person name="Kallscheuer N."/>
            <person name="Luecker S."/>
            <person name="Lage O.M."/>
            <person name="Pohl T."/>
            <person name="Merkel B.J."/>
            <person name="Hornburger P."/>
            <person name="Mueller R.-W."/>
            <person name="Bruemmer F."/>
            <person name="Labrenz M."/>
            <person name="Spormann A.M."/>
            <person name="Op Den Camp H."/>
            <person name="Overmann J."/>
            <person name="Amann R."/>
            <person name="Jetten M.S.M."/>
            <person name="Mascher T."/>
            <person name="Medema M.H."/>
            <person name="Devos D.P."/>
            <person name="Kaster A.-K."/>
            <person name="Ovreas L."/>
            <person name="Rohde M."/>
            <person name="Galperin M.Y."/>
            <person name="Jogler C."/>
        </authorList>
    </citation>
    <scope>NUCLEOTIDE SEQUENCE [LARGE SCALE GENOMIC DNA]</scope>
    <source>
        <strain evidence="2 3">Enr8</strain>
    </source>
</reference>
<dbReference type="InterPro" id="IPR053864">
    <property type="entry name" value="DUF6933"/>
</dbReference>
<name>A0A5C5UYJ4_9BACT</name>
<dbReference type="RefSeq" id="WP_146435065.1">
    <property type="nucleotide sequence ID" value="NZ_SJPF01000005.1"/>
</dbReference>
<sequence>MIVRLTQKLAKKIHVAPTKSYPLDVNPLADWSAHLFTVSRTQFILITSTATLYSAVLYGRGIPDDGRFLDCMLSTLSGVFEEDGLGLAFQKLVAPAARTVVFSKALSRTVTGSMNDHIMGAKIYLGEFDTSLAETTQRLNCTPLSAINYDSPRRATQALCDDLMSRRKESQCS</sequence>
<evidence type="ECO:0000259" key="1">
    <source>
        <dbReference type="Pfam" id="PF22016"/>
    </source>
</evidence>
<accession>A0A5C5UYJ4</accession>
<feature type="domain" description="DUF6933" evidence="1">
    <location>
        <begin position="2"/>
        <end position="154"/>
    </location>
</feature>
<dbReference type="Proteomes" id="UP000318878">
    <property type="component" value="Unassembled WGS sequence"/>
</dbReference>
<evidence type="ECO:0000313" key="2">
    <source>
        <dbReference type="EMBL" id="TWT30577.1"/>
    </source>
</evidence>
<proteinExistence type="predicted"/>
<keyword evidence="3" id="KW-1185">Reference proteome</keyword>